<dbReference type="GO" id="GO:0000967">
    <property type="term" value="P:rRNA 5'-end processing"/>
    <property type="evidence" value="ECO:0000318"/>
    <property type="project" value="GO_Central"/>
</dbReference>
<dbReference type="PANTHER" id="PTHR34276">
    <property type="entry name" value="MINI-RIBONUCLEASE 3"/>
    <property type="match status" value="1"/>
</dbReference>
<dbReference type="GO" id="GO:0004525">
    <property type="term" value="F:ribonuclease III activity"/>
    <property type="evidence" value="ECO:0007669"/>
    <property type="project" value="InterPro"/>
</dbReference>
<dbReference type="OMA" id="INEYNHC"/>
<dbReference type="Gramene" id="ERM96609">
    <property type="protein sequence ID" value="ERM96609"/>
    <property type="gene ID" value="AMTR_s00001p00271380"/>
</dbReference>
<feature type="domain" description="RNase III" evidence="2">
    <location>
        <begin position="113"/>
        <end position="205"/>
    </location>
</feature>
<dbReference type="eggNOG" id="ENOG502QVFW">
    <property type="taxonomic scope" value="Eukaryota"/>
</dbReference>
<feature type="compositionally biased region" description="Low complexity" evidence="1">
    <location>
        <begin position="32"/>
        <end position="41"/>
    </location>
</feature>
<protein>
    <recommendedName>
        <fullName evidence="2">RNase III domain-containing protein</fullName>
    </recommendedName>
</protein>
<accession>W1NMT6</accession>
<keyword evidence="4" id="KW-1185">Reference proteome</keyword>
<dbReference type="Pfam" id="PF00636">
    <property type="entry name" value="Ribonuclease_3"/>
    <property type="match status" value="1"/>
</dbReference>
<dbReference type="GO" id="GO:0004540">
    <property type="term" value="F:RNA nuclease activity"/>
    <property type="evidence" value="ECO:0000318"/>
    <property type="project" value="GO_Central"/>
</dbReference>
<proteinExistence type="predicted"/>
<evidence type="ECO:0000313" key="3">
    <source>
        <dbReference type="EMBL" id="ERM96609.1"/>
    </source>
</evidence>
<dbReference type="PANTHER" id="PTHR34276:SF1">
    <property type="entry name" value="MINI-RIBONUCLEASE 3"/>
    <property type="match status" value="1"/>
</dbReference>
<organism evidence="3 4">
    <name type="scientific">Amborella trichopoda</name>
    <dbReference type="NCBI Taxonomy" id="13333"/>
    <lineage>
        <taxon>Eukaryota</taxon>
        <taxon>Viridiplantae</taxon>
        <taxon>Streptophyta</taxon>
        <taxon>Embryophyta</taxon>
        <taxon>Tracheophyta</taxon>
        <taxon>Spermatophyta</taxon>
        <taxon>Magnoliopsida</taxon>
        <taxon>Amborellales</taxon>
        <taxon>Amborellaceae</taxon>
        <taxon>Amborella</taxon>
    </lineage>
</organism>
<dbReference type="SUPFAM" id="SSF69065">
    <property type="entry name" value="RNase III domain-like"/>
    <property type="match status" value="1"/>
</dbReference>
<reference evidence="4" key="1">
    <citation type="journal article" date="2013" name="Science">
        <title>The Amborella genome and the evolution of flowering plants.</title>
        <authorList>
            <consortium name="Amborella Genome Project"/>
        </authorList>
    </citation>
    <scope>NUCLEOTIDE SEQUENCE [LARGE SCALE GENOMIC DNA]</scope>
</reference>
<dbReference type="GO" id="GO:0009507">
    <property type="term" value="C:chloroplast"/>
    <property type="evidence" value="ECO:0000318"/>
    <property type="project" value="GO_Central"/>
</dbReference>
<sequence>MIGGGVVLNLSQVHHHGLCRVSWQVDRGQTPIITTKPTAKPSKIEKQKPRPALLPQKNGAPSSPNLRAHVSELLSLPHHETQGKSEDAYLGYERWLPAAPNVKTPRSRYKAAALAYMGDCIFEFYARRHFLFTPLSIDEYNARVMAIVRCESQDILLKLLLADGNLSEEERDVLRWGRNIGSGRRRGMKRVGVAAYNRASSLETLPLIIISLCYFDFDNVSLVGFF</sequence>
<dbReference type="InterPro" id="IPR000999">
    <property type="entry name" value="RNase_III_dom"/>
</dbReference>
<dbReference type="AlphaFoldDB" id="W1NMT6"/>
<dbReference type="GO" id="GO:0000476">
    <property type="term" value="P:maturation of 4.5S rRNA"/>
    <property type="evidence" value="ECO:0000318"/>
    <property type="project" value="GO_Central"/>
</dbReference>
<dbReference type="EMBL" id="KI397142">
    <property type="protein sequence ID" value="ERM96609.1"/>
    <property type="molecule type" value="Genomic_DNA"/>
</dbReference>
<evidence type="ECO:0000313" key="4">
    <source>
        <dbReference type="Proteomes" id="UP000017836"/>
    </source>
</evidence>
<evidence type="ECO:0000256" key="1">
    <source>
        <dbReference type="SAM" id="MobiDB-lite"/>
    </source>
</evidence>
<gene>
    <name evidence="3" type="ORF">AMTR_s00001p00271380</name>
</gene>
<dbReference type="STRING" id="13333.W1NMT6"/>
<feature type="region of interest" description="Disordered" evidence="1">
    <location>
        <begin position="32"/>
        <end position="63"/>
    </location>
</feature>
<dbReference type="HOGENOM" id="CLU_091169_1_1_1"/>
<dbReference type="Gene3D" id="1.10.1520.10">
    <property type="entry name" value="Ribonuclease III domain"/>
    <property type="match status" value="1"/>
</dbReference>
<evidence type="ECO:0000259" key="2">
    <source>
        <dbReference type="Pfam" id="PF00636"/>
    </source>
</evidence>
<name>W1NMT6_AMBTC</name>
<dbReference type="Proteomes" id="UP000017836">
    <property type="component" value="Unassembled WGS sequence"/>
</dbReference>
<dbReference type="InterPro" id="IPR036389">
    <property type="entry name" value="RNase_III_sf"/>
</dbReference>